<organism evidence="2">
    <name type="scientific">Rhizophora mucronata</name>
    <name type="common">Asiatic mangrove</name>
    <dbReference type="NCBI Taxonomy" id="61149"/>
    <lineage>
        <taxon>Eukaryota</taxon>
        <taxon>Viridiplantae</taxon>
        <taxon>Streptophyta</taxon>
        <taxon>Embryophyta</taxon>
        <taxon>Tracheophyta</taxon>
        <taxon>Spermatophyta</taxon>
        <taxon>Magnoliopsida</taxon>
        <taxon>eudicotyledons</taxon>
        <taxon>Gunneridae</taxon>
        <taxon>Pentapetalae</taxon>
        <taxon>rosids</taxon>
        <taxon>fabids</taxon>
        <taxon>Malpighiales</taxon>
        <taxon>Rhizophoraceae</taxon>
        <taxon>Rhizophora</taxon>
    </lineage>
</organism>
<feature type="region of interest" description="Disordered" evidence="1">
    <location>
        <begin position="22"/>
        <end position="74"/>
    </location>
</feature>
<dbReference type="CDD" id="cd14371">
    <property type="entry name" value="CUE_CID7_like"/>
    <property type="match status" value="1"/>
</dbReference>
<name>A0A2P2LPE4_RHIMU</name>
<sequence>MKPAVSTLNPYAASYIPLSKRKPDDKIEVPGVKTQSGNQHVWHGPAQQQYKASSVALKSQSAHGVSGSSSQKLDMTEEVEMDLDYLRMEFPGISDESLTGVYMANKGDLEATEDMLNQLVYDSVESTENLPDTLDIGDTSECGPRAEHSLKLKNVGGAKAAHCDSPASESITASVSN</sequence>
<accession>A0A2P2LPE4</accession>
<protein>
    <recommendedName>
        <fullName evidence="3">CUE domain-containing protein</fullName>
    </recommendedName>
</protein>
<reference evidence="2" key="1">
    <citation type="submission" date="2018-02" db="EMBL/GenBank/DDBJ databases">
        <title>Rhizophora mucronata_Transcriptome.</title>
        <authorList>
            <person name="Meera S.P."/>
            <person name="Sreeshan A."/>
            <person name="Augustine A."/>
        </authorList>
    </citation>
    <scope>NUCLEOTIDE SEQUENCE</scope>
    <source>
        <tissue evidence="2">Leaf</tissue>
    </source>
</reference>
<dbReference type="EMBL" id="GGEC01039359">
    <property type="protein sequence ID" value="MBX19843.1"/>
    <property type="molecule type" value="Transcribed_RNA"/>
</dbReference>
<feature type="compositionally biased region" description="Low complexity" evidence="1">
    <location>
        <begin position="59"/>
        <end position="71"/>
    </location>
</feature>
<dbReference type="PANTHER" id="PTHR37252">
    <property type="entry name" value="POLYADENYLATE-BINDING PROTEIN-INTERACTING PROTEIN 6"/>
    <property type="match status" value="1"/>
</dbReference>
<evidence type="ECO:0000256" key="1">
    <source>
        <dbReference type="SAM" id="MobiDB-lite"/>
    </source>
</evidence>
<dbReference type="AlphaFoldDB" id="A0A2P2LPE4"/>
<dbReference type="PANTHER" id="PTHR37252:SF3">
    <property type="entry name" value="POLYADENYLATE-BINDING PROTEIN-INTERACTING PROTEIN 6"/>
    <property type="match status" value="1"/>
</dbReference>
<feature type="compositionally biased region" description="Polar residues" evidence="1">
    <location>
        <begin position="46"/>
        <end position="58"/>
    </location>
</feature>
<evidence type="ECO:0008006" key="3">
    <source>
        <dbReference type="Google" id="ProtNLM"/>
    </source>
</evidence>
<evidence type="ECO:0000313" key="2">
    <source>
        <dbReference type="EMBL" id="MBX19843.1"/>
    </source>
</evidence>
<dbReference type="InterPro" id="IPR041806">
    <property type="entry name" value="CID5/6/7_CUE"/>
</dbReference>
<dbReference type="InterPro" id="IPR038981">
    <property type="entry name" value="CID5/CID6"/>
</dbReference>
<proteinExistence type="predicted"/>